<protein>
    <recommendedName>
        <fullName evidence="9">Flippase-like domain-containing protein</fullName>
    </recommendedName>
</protein>
<feature type="transmembrane region" description="Helical" evidence="6">
    <location>
        <begin position="147"/>
        <end position="173"/>
    </location>
</feature>
<gene>
    <name evidence="7" type="ORF">EKH83_06035</name>
</gene>
<evidence type="ECO:0000256" key="2">
    <source>
        <dbReference type="ARBA" id="ARBA00022475"/>
    </source>
</evidence>
<comment type="caution">
    <text evidence="7">The sequence shown here is derived from an EMBL/GenBank/DDBJ whole genome shotgun (WGS) entry which is preliminary data.</text>
</comment>
<evidence type="ECO:0000256" key="3">
    <source>
        <dbReference type="ARBA" id="ARBA00022692"/>
    </source>
</evidence>
<dbReference type="GO" id="GO:0005886">
    <property type="term" value="C:plasma membrane"/>
    <property type="evidence" value="ECO:0007669"/>
    <property type="project" value="UniProtKB-SubCell"/>
</dbReference>
<evidence type="ECO:0008006" key="9">
    <source>
        <dbReference type="Google" id="ProtNLM"/>
    </source>
</evidence>
<feature type="transmembrane region" description="Helical" evidence="6">
    <location>
        <begin position="65"/>
        <end position="85"/>
    </location>
</feature>
<feature type="transmembrane region" description="Helical" evidence="6">
    <location>
        <begin position="33"/>
        <end position="53"/>
    </location>
</feature>
<evidence type="ECO:0000256" key="6">
    <source>
        <dbReference type="SAM" id="Phobius"/>
    </source>
</evidence>
<evidence type="ECO:0000313" key="8">
    <source>
        <dbReference type="Proteomes" id="UP000290848"/>
    </source>
</evidence>
<dbReference type="PANTHER" id="PTHR39087">
    <property type="entry name" value="UPF0104 MEMBRANE PROTEIN MJ1595"/>
    <property type="match status" value="1"/>
</dbReference>
<keyword evidence="3 6" id="KW-0812">Transmembrane</keyword>
<feature type="transmembrane region" description="Helical" evidence="6">
    <location>
        <begin position="185"/>
        <end position="206"/>
    </location>
</feature>
<keyword evidence="2" id="KW-1003">Cell membrane</keyword>
<dbReference type="InterPro" id="IPR022791">
    <property type="entry name" value="L-PG_synthase/AglD"/>
</dbReference>
<sequence length="373" mass="41576">MQLGSTGKYLFRRPQKIIRVPCIGSCLMTPMKLIKVIVAVSVIVSLVIFIRATDYKEVIISIKKVGYNFIILILTTGVAYIFGTLSWKYSMGKHLADISLRRLFQVRHAGETISLLNPMGIVGGEAAKVQLLGSYIRNKKAIVASILVSRAIMIISQLFLFFLTATILFIQGVKMDTINLNAEKWVLPIGIVVVLVIIMLVVGVTYKTRLTGMIRTTKQGRQLAFKTGALRLKLKEIYAETIKLCRYSRKAVILAVVFALLHWIAGAFEFYFILHFLGVKISIQQALLIDMGVIFFKAAGAFIPGQIGIEELGNKMMLSVIGVHEAGIWISASILRRSRQLVWIAFGACIYFFLDKNRLSTSQEPNGSTFCKS</sequence>
<evidence type="ECO:0000313" key="7">
    <source>
        <dbReference type="EMBL" id="RXF71247.1"/>
    </source>
</evidence>
<name>A0A4Q0MCZ7_9SPHI</name>
<evidence type="ECO:0000256" key="1">
    <source>
        <dbReference type="ARBA" id="ARBA00004651"/>
    </source>
</evidence>
<proteinExistence type="predicted"/>
<evidence type="ECO:0000256" key="4">
    <source>
        <dbReference type="ARBA" id="ARBA00022989"/>
    </source>
</evidence>
<keyword evidence="4 6" id="KW-1133">Transmembrane helix</keyword>
<organism evidence="7 8">
    <name type="scientific">Arcticibacter tournemirensis</name>
    <dbReference type="NCBI Taxonomy" id="699437"/>
    <lineage>
        <taxon>Bacteria</taxon>
        <taxon>Pseudomonadati</taxon>
        <taxon>Bacteroidota</taxon>
        <taxon>Sphingobacteriia</taxon>
        <taxon>Sphingobacteriales</taxon>
        <taxon>Sphingobacteriaceae</taxon>
        <taxon>Arcticibacter</taxon>
    </lineage>
</organism>
<comment type="subcellular location">
    <subcellularLocation>
        <location evidence="1">Cell membrane</location>
        <topology evidence="1">Multi-pass membrane protein</topology>
    </subcellularLocation>
</comment>
<dbReference type="Pfam" id="PF03706">
    <property type="entry name" value="LPG_synthase_TM"/>
    <property type="match status" value="1"/>
</dbReference>
<dbReference type="AlphaFoldDB" id="A0A4Q0MCZ7"/>
<evidence type="ECO:0000256" key="5">
    <source>
        <dbReference type="ARBA" id="ARBA00023136"/>
    </source>
</evidence>
<dbReference type="Proteomes" id="UP000290848">
    <property type="component" value="Unassembled WGS sequence"/>
</dbReference>
<dbReference type="PANTHER" id="PTHR39087:SF2">
    <property type="entry name" value="UPF0104 MEMBRANE PROTEIN MJ1595"/>
    <property type="match status" value="1"/>
</dbReference>
<keyword evidence="5 6" id="KW-0472">Membrane</keyword>
<feature type="transmembrane region" description="Helical" evidence="6">
    <location>
        <begin position="251"/>
        <end position="274"/>
    </location>
</feature>
<accession>A0A4Q0MCZ7</accession>
<dbReference type="EMBL" id="RXOC01000003">
    <property type="protein sequence ID" value="RXF71247.1"/>
    <property type="molecule type" value="Genomic_DNA"/>
</dbReference>
<feature type="transmembrane region" description="Helical" evidence="6">
    <location>
        <begin position="286"/>
        <end position="304"/>
    </location>
</feature>
<reference evidence="7 8" key="1">
    <citation type="submission" date="2018-12" db="EMBL/GenBank/DDBJ databases">
        <title>The Draft Genome Sequence of the Soil Bacterium Pedobacter tournemirensis R1.</title>
        <authorList>
            <person name="He J."/>
        </authorList>
    </citation>
    <scope>NUCLEOTIDE SEQUENCE [LARGE SCALE GENOMIC DNA]</scope>
    <source>
        <strain evidence="7 8">R1</strain>
    </source>
</reference>